<dbReference type="AlphaFoldDB" id="A0A3N4HHN3"/>
<evidence type="ECO:0000313" key="4">
    <source>
        <dbReference type="Proteomes" id="UP000275078"/>
    </source>
</evidence>
<evidence type="ECO:0000256" key="1">
    <source>
        <dbReference type="SAM" id="MobiDB-lite"/>
    </source>
</evidence>
<feature type="compositionally biased region" description="Polar residues" evidence="1">
    <location>
        <begin position="170"/>
        <end position="184"/>
    </location>
</feature>
<organism evidence="3 4">
    <name type="scientific">Ascobolus immersus RN42</name>
    <dbReference type="NCBI Taxonomy" id="1160509"/>
    <lineage>
        <taxon>Eukaryota</taxon>
        <taxon>Fungi</taxon>
        <taxon>Dikarya</taxon>
        <taxon>Ascomycota</taxon>
        <taxon>Pezizomycotina</taxon>
        <taxon>Pezizomycetes</taxon>
        <taxon>Pezizales</taxon>
        <taxon>Ascobolaceae</taxon>
        <taxon>Ascobolus</taxon>
    </lineage>
</organism>
<feature type="region of interest" description="Disordered" evidence="1">
    <location>
        <begin position="416"/>
        <end position="469"/>
    </location>
</feature>
<accession>A0A3N4HHN3</accession>
<protein>
    <recommendedName>
        <fullName evidence="2">C2H2-type domain-containing protein</fullName>
    </recommendedName>
</protein>
<keyword evidence="4" id="KW-1185">Reference proteome</keyword>
<feature type="compositionally biased region" description="Low complexity" evidence="1">
    <location>
        <begin position="434"/>
        <end position="456"/>
    </location>
</feature>
<sequence length="570" mass="62321">MTSFSGNCGADPFWLPLSVCPGRARSTPTTTTTTTTGTTTTFTVRRRQEDDGMPQFKGYCFDCNAHVHFPTEFPRHNWCKGVWITITVRIAGHLEKFEIYRQDLIFDCPFKDCNFNVTDGIKLKRHVEEKHPSSGPNSTSEGMERTTLDNLVVDPVFEVPAPKKVAPTASKDTSQTLRGYTTSLPPSPNANPVAPSGIFKVTANTDSPRKASLPPQSLNAADFTKMPSATSTPPSLAPGLDSAAFSVKEAGGPSEPGTGTMASTDDLRASLYNQYCKQIYADMMRIMVDPQVDFVADMKRRERRTSVYQKAAVKTIPGKRYHTMQPSKKDYIAISAEVVDTFTISIYTASDALFHCPVADCSFRGDKEAFKLHREGLRGSRHSPPVRLKAEVLREEGFVNRLAYNKPVANPELASTSAALSTTKATERTVSENTAQTIQTHPTIIPTSPTSSQPVTNKPDEDTASSACSNEVVITPASSSTTDPSIPSSTASVGSFHTEIEGQAHPLVRLRTSLVTVYREKLHAEMMQTMADPAVDLEESSKKMDQLRAWFENGLRMLSSGGGDMELQGR</sequence>
<dbReference type="Proteomes" id="UP000275078">
    <property type="component" value="Unassembled WGS sequence"/>
</dbReference>
<proteinExistence type="predicted"/>
<feature type="region of interest" description="Disordered" evidence="1">
    <location>
        <begin position="163"/>
        <end position="240"/>
    </location>
</feature>
<dbReference type="PROSITE" id="PS00028">
    <property type="entry name" value="ZINC_FINGER_C2H2_1"/>
    <property type="match status" value="1"/>
</dbReference>
<name>A0A3N4HHN3_ASCIM</name>
<feature type="compositionally biased region" description="Low complexity" evidence="1">
    <location>
        <begin position="227"/>
        <end position="238"/>
    </location>
</feature>
<dbReference type="InterPro" id="IPR013087">
    <property type="entry name" value="Znf_C2H2_type"/>
</dbReference>
<dbReference type="EMBL" id="ML119820">
    <property type="protein sequence ID" value="RPA73479.1"/>
    <property type="molecule type" value="Genomic_DNA"/>
</dbReference>
<feature type="domain" description="C2H2-type" evidence="2">
    <location>
        <begin position="108"/>
        <end position="131"/>
    </location>
</feature>
<evidence type="ECO:0000313" key="3">
    <source>
        <dbReference type="EMBL" id="RPA73479.1"/>
    </source>
</evidence>
<gene>
    <name evidence="3" type="ORF">BJ508DRAFT_334069</name>
</gene>
<evidence type="ECO:0000259" key="2">
    <source>
        <dbReference type="PROSITE" id="PS00028"/>
    </source>
</evidence>
<reference evidence="3 4" key="1">
    <citation type="journal article" date="2018" name="Nat. Ecol. Evol.">
        <title>Pezizomycetes genomes reveal the molecular basis of ectomycorrhizal truffle lifestyle.</title>
        <authorList>
            <person name="Murat C."/>
            <person name="Payen T."/>
            <person name="Noel B."/>
            <person name="Kuo A."/>
            <person name="Morin E."/>
            <person name="Chen J."/>
            <person name="Kohler A."/>
            <person name="Krizsan K."/>
            <person name="Balestrini R."/>
            <person name="Da Silva C."/>
            <person name="Montanini B."/>
            <person name="Hainaut M."/>
            <person name="Levati E."/>
            <person name="Barry K.W."/>
            <person name="Belfiori B."/>
            <person name="Cichocki N."/>
            <person name="Clum A."/>
            <person name="Dockter R.B."/>
            <person name="Fauchery L."/>
            <person name="Guy J."/>
            <person name="Iotti M."/>
            <person name="Le Tacon F."/>
            <person name="Lindquist E.A."/>
            <person name="Lipzen A."/>
            <person name="Malagnac F."/>
            <person name="Mello A."/>
            <person name="Molinier V."/>
            <person name="Miyauchi S."/>
            <person name="Poulain J."/>
            <person name="Riccioni C."/>
            <person name="Rubini A."/>
            <person name="Sitrit Y."/>
            <person name="Splivallo R."/>
            <person name="Traeger S."/>
            <person name="Wang M."/>
            <person name="Zifcakova L."/>
            <person name="Wipf D."/>
            <person name="Zambonelli A."/>
            <person name="Paolocci F."/>
            <person name="Nowrousian M."/>
            <person name="Ottonello S."/>
            <person name="Baldrian P."/>
            <person name="Spatafora J.W."/>
            <person name="Henrissat B."/>
            <person name="Nagy L.G."/>
            <person name="Aury J.M."/>
            <person name="Wincker P."/>
            <person name="Grigoriev I.V."/>
            <person name="Bonfante P."/>
            <person name="Martin F.M."/>
        </authorList>
    </citation>
    <scope>NUCLEOTIDE SEQUENCE [LARGE SCALE GENOMIC DNA]</scope>
    <source>
        <strain evidence="3 4">RN42</strain>
    </source>
</reference>